<dbReference type="Gene3D" id="6.10.250.660">
    <property type="match status" value="1"/>
</dbReference>
<evidence type="ECO:0000313" key="7">
    <source>
        <dbReference type="EMBL" id="QLL77979.1"/>
    </source>
</evidence>
<evidence type="ECO:0000256" key="1">
    <source>
        <dbReference type="ARBA" id="ARBA00004496"/>
    </source>
</evidence>
<keyword evidence="6" id="KW-0131">Cell cycle</keyword>
<dbReference type="AlphaFoldDB" id="A0A7H9EKT1"/>
<dbReference type="PIRSF" id="PIRSF029938">
    <property type="entry name" value="UCP029938"/>
    <property type="match status" value="1"/>
</dbReference>
<evidence type="ECO:0000256" key="6">
    <source>
        <dbReference type="ARBA" id="ARBA00023306"/>
    </source>
</evidence>
<dbReference type="NCBIfam" id="NF010725">
    <property type="entry name" value="PRK14127.1"/>
    <property type="match status" value="1"/>
</dbReference>
<organism evidence="7 8">
    <name type="scientific">Ligilactobacillus saerimneri</name>
    <dbReference type="NCBI Taxonomy" id="228229"/>
    <lineage>
        <taxon>Bacteria</taxon>
        <taxon>Bacillati</taxon>
        <taxon>Bacillota</taxon>
        <taxon>Bacilli</taxon>
        <taxon>Lactobacillales</taxon>
        <taxon>Lactobacillaceae</taxon>
        <taxon>Ligilactobacillus</taxon>
    </lineage>
</organism>
<dbReference type="GO" id="GO:0005737">
    <property type="term" value="C:cytoplasm"/>
    <property type="evidence" value="ECO:0007669"/>
    <property type="project" value="UniProtKB-SubCell"/>
</dbReference>
<dbReference type="Pfam" id="PF05103">
    <property type="entry name" value="DivIVA"/>
    <property type="match status" value="1"/>
</dbReference>
<evidence type="ECO:0000256" key="5">
    <source>
        <dbReference type="ARBA" id="ARBA00023054"/>
    </source>
</evidence>
<dbReference type="InterPro" id="IPR019933">
    <property type="entry name" value="DivIVA_domain"/>
</dbReference>
<dbReference type="NCBIfam" id="TIGR03544">
    <property type="entry name" value="DivI1A_domain"/>
    <property type="match status" value="1"/>
</dbReference>
<protein>
    <submittedName>
        <fullName evidence="7">Cell division regulator GpsB</fullName>
    </submittedName>
</protein>
<evidence type="ECO:0000256" key="3">
    <source>
        <dbReference type="ARBA" id="ARBA00022618"/>
    </source>
</evidence>
<name>A0A7H9EKT1_9LACO</name>
<dbReference type="InterPro" id="IPR011229">
    <property type="entry name" value="Cell_cycle_GpsB"/>
</dbReference>
<gene>
    <name evidence="7" type="primary">gpsB</name>
    <name evidence="7" type="ORF">GTO87_04760</name>
</gene>
<dbReference type="KEGG" id="lsw:GTO87_04760"/>
<keyword evidence="4" id="KW-0133">Cell shape</keyword>
<dbReference type="PANTHER" id="PTHR35794">
    <property type="entry name" value="CELL DIVISION PROTEIN DIVIVA"/>
    <property type="match status" value="1"/>
</dbReference>
<dbReference type="GO" id="GO:0051301">
    <property type="term" value="P:cell division"/>
    <property type="evidence" value="ECO:0007669"/>
    <property type="project" value="UniProtKB-KW"/>
</dbReference>
<dbReference type="EMBL" id="CP047418">
    <property type="protein sequence ID" value="QLL77979.1"/>
    <property type="molecule type" value="Genomic_DNA"/>
</dbReference>
<dbReference type="RefSeq" id="WP_009554349.1">
    <property type="nucleotide sequence ID" value="NZ_CALVCX010000127.1"/>
</dbReference>
<dbReference type="GO" id="GO:0008360">
    <property type="term" value="P:regulation of cell shape"/>
    <property type="evidence" value="ECO:0007669"/>
    <property type="project" value="UniProtKB-KW"/>
</dbReference>
<comment type="subcellular location">
    <subcellularLocation>
        <location evidence="1">Cytoplasm</location>
    </subcellularLocation>
</comment>
<evidence type="ECO:0000313" key="8">
    <source>
        <dbReference type="Proteomes" id="UP000510886"/>
    </source>
</evidence>
<keyword evidence="5" id="KW-0175">Coiled coil</keyword>
<reference evidence="7 8" key="1">
    <citation type="submission" date="2020-01" db="EMBL/GenBank/DDBJ databases">
        <title>Complete and circular genome sequences of six lactobacillus isolates from horses.</title>
        <authorList>
            <person name="Hassan H.M."/>
        </authorList>
    </citation>
    <scope>NUCLEOTIDE SEQUENCE [LARGE SCALE GENOMIC DNA]</scope>
    <source>
        <strain evidence="7 8">1A</strain>
    </source>
</reference>
<keyword evidence="3 7" id="KW-0132">Cell division</keyword>
<keyword evidence="2" id="KW-0963">Cytoplasm</keyword>
<proteinExistence type="predicted"/>
<dbReference type="Proteomes" id="UP000510886">
    <property type="component" value="Chromosome"/>
</dbReference>
<evidence type="ECO:0000256" key="4">
    <source>
        <dbReference type="ARBA" id="ARBA00022960"/>
    </source>
</evidence>
<evidence type="ECO:0000256" key="2">
    <source>
        <dbReference type="ARBA" id="ARBA00022490"/>
    </source>
</evidence>
<accession>A0A7H9EKT1</accession>
<dbReference type="PANTHER" id="PTHR35794:SF1">
    <property type="entry name" value="CELL CYCLE PROTEIN GPSB"/>
    <property type="match status" value="1"/>
</dbReference>
<dbReference type="InterPro" id="IPR007793">
    <property type="entry name" value="DivIVA_fam"/>
</dbReference>
<sequence length="113" mass="12963">MDKVKLSPKAIVSKRFKSKVRGYDPAEVDEFLDIVIQDYGLYAKNTQQLEMENDRLRSKVDELTKQVAVGKSGQASRPANNMTNMDILKRLSNLERHVFGTQLNNDDDQSNRF</sequence>
<dbReference type="GeneID" id="89599751"/>